<gene>
    <name evidence="1" type="ORF">MsAg5_17300</name>
</gene>
<evidence type="ECO:0000313" key="2">
    <source>
        <dbReference type="Proteomes" id="UP001271789"/>
    </source>
</evidence>
<name>A0AAE4MMJ3_9EURY</name>
<sequence>MTFEPAHFLYLSKCLIKKTPKECFLSESVYRTAIGRAYYAAFLEVRNYAAKNDGFISSKTGKDHKNLEIHFNRSADYSFRQIGHKLAKLKKWRTLSDYEMSPNFEIPIEKTAKRAVREATQIFSKLN</sequence>
<dbReference type="EMBL" id="JAWDKD010000026">
    <property type="protein sequence ID" value="MDV0447813.1"/>
    <property type="molecule type" value="Genomic_DNA"/>
</dbReference>
<dbReference type="AlphaFoldDB" id="A0AAE4MMJ3"/>
<evidence type="ECO:0000313" key="1">
    <source>
        <dbReference type="EMBL" id="MDV0447813.1"/>
    </source>
</evidence>
<protein>
    <recommendedName>
        <fullName evidence="3">HEPN domain-containing protein</fullName>
    </recommendedName>
</protein>
<dbReference type="Gene3D" id="1.20.120.330">
    <property type="entry name" value="Nucleotidyltransferases domain 2"/>
    <property type="match status" value="1"/>
</dbReference>
<comment type="caution">
    <text evidence="1">The sequence shown here is derived from an EMBL/GenBank/DDBJ whole genome shotgun (WGS) entry which is preliminary data.</text>
</comment>
<reference evidence="1" key="1">
    <citation type="submission" date="2023-06" db="EMBL/GenBank/DDBJ databases">
        <title>Genome sequence of Methanosarcinaceae archaeon Ag5.</title>
        <authorList>
            <person name="Protasov E."/>
            <person name="Platt K."/>
            <person name="Poehlein A."/>
            <person name="Daniel R."/>
            <person name="Brune A."/>
        </authorList>
    </citation>
    <scope>NUCLEOTIDE SEQUENCE</scope>
    <source>
        <strain evidence="1">Ag5</strain>
    </source>
</reference>
<dbReference type="Proteomes" id="UP001271789">
    <property type="component" value="Unassembled WGS sequence"/>
</dbReference>
<proteinExistence type="predicted"/>
<evidence type="ECO:0008006" key="3">
    <source>
        <dbReference type="Google" id="ProtNLM"/>
    </source>
</evidence>
<accession>A0AAE4MMJ3</accession>
<keyword evidence="2" id="KW-1185">Reference proteome</keyword>
<organism evidence="1 2">
    <name type="scientific">Methanolapillus africanus</name>
    <dbReference type="NCBI Taxonomy" id="3028297"/>
    <lineage>
        <taxon>Archaea</taxon>
        <taxon>Methanobacteriati</taxon>
        <taxon>Methanobacteriota</taxon>
        <taxon>Stenosarchaea group</taxon>
        <taxon>Methanomicrobia</taxon>
        <taxon>Methanosarcinales</taxon>
        <taxon>Methanosarcinaceae</taxon>
        <taxon>Methanolapillus</taxon>
    </lineage>
</organism>